<dbReference type="PANTHER" id="PTHR46890:SF50">
    <property type="entry name" value="RNA-DIRECTED DNA POLYMERASE, EUKARYOTA, REVERSE TRANSCRIPTASE ZINC-BINDING DOMAIN PROTEIN-RELATED"/>
    <property type="match status" value="1"/>
</dbReference>
<dbReference type="InterPro" id="IPR052343">
    <property type="entry name" value="Retrotransposon-Effector_Assoc"/>
</dbReference>
<dbReference type="Proteomes" id="UP000288805">
    <property type="component" value="Unassembled WGS sequence"/>
</dbReference>
<gene>
    <name evidence="1" type="ORF">CK203_018175</name>
</gene>
<dbReference type="PANTHER" id="PTHR46890">
    <property type="entry name" value="NON-LTR RETROLELEMENT REVERSE TRANSCRIPTASE-LIKE PROTEIN-RELATED"/>
    <property type="match status" value="1"/>
</dbReference>
<sequence length="582" mass="66111">MIRSQKVDLFCIQETKIQSMTEGLVRSLGSGRFLDWGAMGAQGAARGILIFGIKEPWRFLRWRWGSSQFLGRLKCYPLPKGNEQSGKADWRNEKICSGGGFRRGPSPFRFENMWLKVDGLKIFFGVGGERRASFRLATKMKVLKEKIKGWNRDVFGRLEVIKTQPFNKSNFGMGWRVKGVYRRQVSRELWLKEGTRTQGSFTGWPMPIEETTPWKKLRSMGVGWRRSRSLSHNEAEVLEQPFTEEEIHSALMEMNGDKAPGPDGFTVAFWQSCWDFVKEEIVDLFKEFFDKKSFAKSLNTTFLVLIPKKVLANRLKKVLDKVVSADQNAFVRRRQILDASLIANEGAALRRFPLSLPFVLGMEVLSVLLRRAIDGGFISGCSLRGREGMQMNVSHLLFVDGTIIFCEASEVIPVGEVEDIDELVVELGCRVGSLPTVYLGLPLGANHKASSMWDGVEERMRRRLTKCLEWGLEGDFEGDELVLDNIGYLPWRSKRNVTVNEMWDSSLGQGGWNIRFSRDSNDWKLDAIGELFHMLRDLRISSEEDSVIWKGGGHGSFQIRDAYKLLAAPSAITFPKKEHLGG</sequence>
<comment type="caution">
    <text evidence="1">The sequence shown here is derived from an EMBL/GenBank/DDBJ whole genome shotgun (WGS) entry which is preliminary data.</text>
</comment>
<dbReference type="AlphaFoldDB" id="A0A438JPF4"/>
<organism evidence="1 2">
    <name type="scientific">Vitis vinifera</name>
    <name type="common">Grape</name>
    <dbReference type="NCBI Taxonomy" id="29760"/>
    <lineage>
        <taxon>Eukaryota</taxon>
        <taxon>Viridiplantae</taxon>
        <taxon>Streptophyta</taxon>
        <taxon>Embryophyta</taxon>
        <taxon>Tracheophyta</taxon>
        <taxon>Spermatophyta</taxon>
        <taxon>Magnoliopsida</taxon>
        <taxon>eudicotyledons</taxon>
        <taxon>Gunneridae</taxon>
        <taxon>Pentapetalae</taxon>
        <taxon>rosids</taxon>
        <taxon>Vitales</taxon>
        <taxon>Vitaceae</taxon>
        <taxon>Viteae</taxon>
        <taxon>Vitis</taxon>
    </lineage>
</organism>
<name>A0A438JPF4_VITVI</name>
<protein>
    <recommendedName>
        <fullName evidence="3">Reverse transcriptase domain-containing protein</fullName>
    </recommendedName>
</protein>
<accession>A0A438JPF4</accession>
<evidence type="ECO:0000313" key="2">
    <source>
        <dbReference type="Proteomes" id="UP000288805"/>
    </source>
</evidence>
<proteinExistence type="predicted"/>
<dbReference type="EMBL" id="QGNW01000033">
    <property type="protein sequence ID" value="RVX10846.1"/>
    <property type="molecule type" value="Genomic_DNA"/>
</dbReference>
<evidence type="ECO:0008006" key="3">
    <source>
        <dbReference type="Google" id="ProtNLM"/>
    </source>
</evidence>
<reference evidence="1 2" key="1">
    <citation type="journal article" date="2018" name="PLoS Genet.">
        <title>Population sequencing reveals clonal diversity and ancestral inbreeding in the grapevine cultivar Chardonnay.</title>
        <authorList>
            <person name="Roach M.J."/>
            <person name="Johnson D.L."/>
            <person name="Bohlmann J."/>
            <person name="van Vuuren H.J."/>
            <person name="Jones S.J."/>
            <person name="Pretorius I.S."/>
            <person name="Schmidt S.A."/>
            <person name="Borneman A.R."/>
        </authorList>
    </citation>
    <scope>NUCLEOTIDE SEQUENCE [LARGE SCALE GENOMIC DNA]</scope>
    <source>
        <strain evidence="2">cv. Chardonnay</strain>
        <tissue evidence="1">Leaf</tissue>
    </source>
</reference>
<evidence type="ECO:0000313" key="1">
    <source>
        <dbReference type="EMBL" id="RVX10846.1"/>
    </source>
</evidence>